<dbReference type="InterPro" id="IPR007039">
    <property type="entry name" value="TrbC/VirB2"/>
</dbReference>
<gene>
    <name evidence="2" type="ORF">EZM97_25380</name>
</gene>
<reference evidence="2 3" key="1">
    <citation type="submission" date="2019-02" db="EMBL/GenBank/DDBJ databases">
        <title>Dyella amyloliquefaciens sp. nov., isolated from forest soil.</title>
        <authorList>
            <person name="Gao Z.-H."/>
            <person name="Qiu L.-H."/>
        </authorList>
    </citation>
    <scope>NUCLEOTIDE SEQUENCE [LARGE SCALE GENOMIC DNA]</scope>
    <source>
        <strain evidence="2 3">KACC 12747</strain>
    </source>
</reference>
<dbReference type="EMBL" id="SJTG01000004">
    <property type="protein sequence ID" value="TCI08000.1"/>
    <property type="molecule type" value="Genomic_DNA"/>
</dbReference>
<evidence type="ECO:0000313" key="2">
    <source>
        <dbReference type="EMBL" id="TCI08000.1"/>
    </source>
</evidence>
<dbReference type="Pfam" id="PF04956">
    <property type="entry name" value="TrbC"/>
    <property type="match status" value="1"/>
</dbReference>
<comment type="caution">
    <text evidence="2">The sequence shown here is derived from an EMBL/GenBank/DDBJ whole genome shotgun (WGS) entry which is preliminary data.</text>
</comment>
<feature type="transmembrane region" description="Helical" evidence="1">
    <location>
        <begin position="86"/>
        <end position="106"/>
    </location>
</feature>
<sequence>MSNRNTTASKAKPALHRWARMAALLLLMILPGLVMAEDQLPFESNLTMITNALTGPIAFGISIVGIVAAGAILIFGGELSGFLRTLVFLVLVISLIVNSATIVRVFRVQAADPGLSQTGQVLETRHLS</sequence>
<dbReference type="RefSeq" id="WP_131152057.1">
    <property type="nucleotide sequence ID" value="NZ_SJTG01000004.1"/>
</dbReference>
<protein>
    <submittedName>
        <fullName evidence="2">Conjugal transfer protein TrbC</fullName>
    </submittedName>
</protein>
<keyword evidence="1" id="KW-1133">Transmembrane helix</keyword>
<keyword evidence="3" id="KW-1185">Reference proteome</keyword>
<evidence type="ECO:0000256" key="1">
    <source>
        <dbReference type="SAM" id="Phobius"/>
    </source>
</evidence>
<keyword evidence="1" id="KW-0472">Membrane</keyword>
<proteinExistence type="predicted"/>
<organism evidence="2 3">
    <name type="scientific">Dyella soli</name>
    <dbReference type="NCBI Taxonomy" id="522319"/>
    <lineage>
        <taxon>Bacteria</taxon>
        <taxon>Pseudomonadati</taxon>
        <taxon>Pseudomonadota</taxon>
        <taxon>Gammaproteobacteria</taxon>
        <taxon>Lysobacterales</taxon>
        <taxon>Rhodanobacteraceae</taxon>
        <taxon>Dyella</taxon>
    </lineage>
</organism>
<name>A0A4R0YHU6_9GAMM</name>
<dbReference type="Proteomes" id="UP000291822">
    <property type="component" value="Unassembled WGS sequence"/>
</dbReference>
<accession>A0A4R0YHU6</accession>
<feature type="transmembrane region" description="Helical" evidence="1">
    <location>
        <begin position="52"/>
        <end position="74"/>
    </location>
</feature>
<dbReference type="AlphaFoldDB" id="A0A4R0YHU6"/>
<evidence type="ECO:0000313" key="3">
    <source>
        <dbReference type="Proteomes" id="UP000291822"/>
    </source>
</evidence>
<keyword evidence="1" id="KW-0812">Transmembrane</keyword>